<dbReference type="STRING" id="882086.SacxiDRAFT_4130"/>
<feature type="region of interest" description="Disordered" evidence="1">
    <location>
        <begin position="294"/>
        <end position="316"/>
    </location>
</feature>
<feature type="region of interest" description="Disordered" evidence="1">
    <location>
        <begin position="1"/>
        <end position="20"/>
    </location>
</feature>
<organism evidence="2 3">
    <name type="scientific">Saccharomonospora xinjiangensis XJ-54</name>
    <dbReference type="NCBI Taxonomy" id="882086"/>
    <lineage>
        <taxon>Bacteria</taxon>
        <taxon>Bacillati</taxon>
        <taxon>Actinomycetota</taxon>
        <taxon>Actinomycetes</taxon>
        <taxon>Pseudonocardiales</taxon>
        <taxon>Pseudonocardiaceae</taxon>
        <taxon>Saccharomonospora</taxon>
    </lineage>
</organism>
<evidence type="ECO:0000313" key="3">
    <source>
        <dbReference type="Proteomes" id="UP000004691"/>
    </source>
</evidence>
<dbReference type="HOGENOM" id="CLU_044708_0_0_11"/>
<feature type="region of interest" description="Disordered" evidence="1">
    <location>
        <begin position="404"/>
        <end position="426"/>
    </location>
</feature>
<evidence type="ECO:0000313" key="2">
    <source>
        <dbReference type="EMBL" id="EID56315.1"/>
    </source>
</evidence>
<feature type="compositionally biased region" description="Polar residues" evidence="1">
    <location>
        <begin position="303"/>
        <end position="313"/>
    </location>
</feature>
<keyword evidence="3" id="KW-1185">Reference proteome</keyword>
<gene>
    <name evidence="2" type="ORF">SacxiDRAFT_4130</name>
</gene>
<dbReference type="eggNOG" id="ENOG5032ERA">
    <property type="taxonomic scope" value="Bacteria"/>
</dbReference>
<dbReference type="Gene3D" id="1.20.1260.20">
    <property type="entry name" value="PPE superfamily"/>
    <property type="match status" value="1"/>
</dbReference>
<sequence>MASETSAAQPQPSTAGEPVAGTPGMWSMYFGRPVPPQGGVNWDAYSHEELYQMLWQDADVADVSTIAAEWADHRAALINHAEVLREQRAALLESWEGTGAEEAARRLDVLAARVEKIAELAMAGEQAAAQSAEALARARAMMPPPSGQGASPMDAVTSWADVTGGSPSSPVPAPQPRSWSQPAGLFDVPDWRSTVPDFLTSGSGTDEVRTSSRSTSEARTTAPSSASDSDPAGSFGAVGGATFSFYAGAGMTDFQKQQAIRAMQTYESSLTRSGELIGQAQGTIPAAATLPSSVSEGAASGTEAGTRSWQSLTGSGSGAAGRGLAAGAAVGALAGGVVAGAGAGLGFAAGAGPLAGMGLAGGQLAQGLRVGAMAMQSQAATAAQLAAESAAARAGAMGGMVPPGAATRGQAEDEEHENQLPTIDQQLFPVEEPGSEVVIGLSPEEHL</sequence>
<protein>
    <recommendedName>
        <fullName evidence="4">PPE family protein</fullName>
    </recommendedName>
</protein>
<dbReference type="InterPro" id="IPR038332">
    <property type="entry name" value="PPE_sf"/>
</dbReference>
<feature type="compositionally biased region" description="Polar residues" evidence="1">
    <location>
        <begin position="1"/>
        <end position="14"/>
    </location>
</feature>
<dbReference type="AlphaFoldDB" id="I0V862"/>
<dbReference type="RefSeq" id="WP_006240548.1">
    <property type="nucleotide sequence ID" value="NZ_JH636049.1"/>
</dbReference>
<evidence type="ECO:0000256" key="1">
    <source>
        <dbReference type="SAM" id="MobiDB-lite"/>
    </source>
</evidence>
<proteinExistence type="predicted"/>
<dbReference type="EMBL" id="JH636049">
    <property type="protein sequence ID" value="EID56315.1"/>
    <property type="molecule type" value="Genomic_DNA"/>
</dbReference>
<feature type="region of interest" description="Disordered" evidence="1">
    <location>
        <begin position="141"/>
        <end position="233"/>
    </location>
</feature>
<evidence type="ECO:0008006" key="4">
    <source>
        <dbReference type="Google" id="ProtNLM"/>
    </source>
</evidence>
<dbReference type="Proteomes" id="UP000004691">
    <property type="component" value="Unassembled WGS sequence"/>
</dbReference>
<feature type="compositionally biased region" description="Low complexity" evidence="1">
    <location>
        <begin position="211"/>
        <end position="233"/>
    </location>
</feature>
<reference evidence="2 3" key="1">
    <citation type="submission" date="2012-01" db="EMBL/GenBank/DDBJ databases">
        <title>Improved High-Quality Draft sequence of Saccharomonospora xinjiangensis XJ-54.</title>
        <authorList>
            <consortium name="US DOE Joint Genome Institute"/>
            <person name="Lucas S."/>
            <person name="Han J."/>
            <person name="Lapidus A."/>
            <person name="Cheng J.-F."/>
            <person name="Goodwin L."/>
            <person name="Pitluck S."/>
            <person name="Peters L."/>
            <person name="Mikhailova N."/>
            <person name="Teshima H."/>
            <person name="Detter J.C."/>
            <person name="Han C."/>
            <person name="Tapia R."/>
            <person name="Land M."/>
            <person name="Hauser L."/>
            <person name="Kyrpides N."/>
            <person name="Ivanova N."/>
            <person name="Pagani I."/>
            <person name="Brambilla E.-M."/>
            <person name="Klenk H.-P."/>
            <person name="Woyke T."/>
        </authorList>
    </citation>
    <scope>NUCLEOTIDE SEQUENCE [LARGE SCALE GENOMIC DNA]</scope>
    <source>
        <strain evidence="2 3">XJ-54</strain>
    </source>
</reference>
<name>I0V862_9PSEU</name>
<accession>I0V862</accession>